<comment type="caution">
    <text evidence="8">The sequence shown here is derived from an EMBL/GenBank/DDBJ whole genome shotgun (WGS) entry which is preliminary data.</text>
</comment>
<feature type="non-terminal residue" evidence="8">
    <location>
        <position position="511"/>
    </location>
</feature>
<feature type="transmembrane region" description="Helical" evidence="6">
    <location>
        <begin position="60"/>
        <end position="83"/>
    </location>
</feature>
<evidence type="ECO:0000256" key="2">
    <source>
        <dbReference type="ARBA" id="ARBA00022475"/>
    </source>
</evidence>
<feature type="transmembrane region" description="Helical" evidence="6">
    <location>
        <begin position="21"/>
        <end position="40"/>
    </location>
</feature>
<evidence type="ECO:0000256" key="4">
    <source>
        <dbReference type="ARBA" id="ARBA00022989"/>
    </source>
</evidence>
<feature type="transmembrane region" description="Helical" evidence="6">
    <location>
        <begin position="201"/>
        <end position="219"/>
    </location>
</feature>
<keyword evidence="2" id="KW-1003">Cell membrane</keyword>
<keyword evidence="5 6" id="KW-0472">Membrane</keyword>
<evidence type="ECO:0000313" key="8">
    <source>
        <dbReference type="EMBL" id="HIR60571.1"/>
    </source>
</evidence>
<sequence>MRRIFFYLKMAGGNILRNRRFYLPYLLCCAGTAAMSYIVGYLCMDRMVDEMPGADYVRTFMWLGVYVMIFFSFFIIRFANSFIIKRRRRELGLYNILGLQKGNIAVLMAFETAILLIVSLIFGLGIGILFSKLALLILAQVLSFGVPMGFSISGGAIVLTAGMLAADYLFCLVSNIWGVAKSSPVELLHSSNEGEREPKSRWLLAIFGILCLGGGYTIAVTTQNPLDALLLFFIAVILVIIGTYCLFTAVSVAVLKLLRKKKSFYYKPGPFTAVSGPLFRMKQNAVGMANICILATMVLVTISTTVSLYTGIGDVVYTQYPYEIQAELALNNYFDDSFHPAAEGDDRLVYDAAHNALVEGGYEIEKEDQFHSVTFTVAETAKGVYTCDRSVGGDFYLTAMGFTTLEDYNALTGENKTLAPGEVLSYASTGQTYTDVTVDSLSFTVKENLSDFPISTWDATEVMLNAHFLVVDSMDTLEQVFEMQAETYANGSSPLRYTLGIEVAGDAEERT</sequence>
<keyword evidence="3 6" id="KW-0812">Transmembrane</keyword>
<keyword evidence="4 6" id="KW-1133">Transmembrane helix</keyword>
<reference evidence="8" key="1">
    <citation type="submission" date="2020-10" db="EMBL/GenBank/DDBJ databases">
        <authorList>
            <person name="Gilroy R."/>
        </authorList>
    </citation>
    <scope>NUCLEOTIDE SEQUENCE</scope>
    <source>
        <strain evidence="8">CHK189-12415</strain>
    </source>
</reference>
<dbReference type="PANTHER" id="PTHR46795:SF3">
    <property type="entry name" value="ABC TRANSPORTER PERMEASE"/>
    <property type="match status" value="1"/>
</dbReference>
<evidence type="ECO:0000313" key="9">
    <source>
        <dbReference type="Proteomes" id="UP000824241"/>
    </source>
</evidence>
<protein>
    <submittedName>
        <fullName evidence="8">ABC transporter permease</fullName>
    </submittedName>
</protein>
<feature type="transmembrane region" description="Helical" evidence="6">
    <location>
        <begin position="288"/>
        <end position="309"/>
    </location>
</feature>
<gene>
    <name evidence="8" type="ORF">IAB37_03240</name>
</gene>
<evidence type="ECO:0000256" key="6">
    <source>
        <dbReference type="SAM" id="Phobius"/>
    </source>
</evidence>
<dbReference type="Pfam" id="PF02687">
    <property type="entry name" value="FtsX"/>
    <property type="match status" value="1"/>
</dbReference>
<dbReference type="PANTHER" id="PTHR46795">
    <property type="entry name" value="ABC TRANSPORTER PERMEASE-RELATED-RELATED"/>
    <property type="match status" value="1"/>
</dbReference>
<evidence type="ECO:0000256" key="1">
    <source>
        <dbReference type="ARBA" id="ARBA00004651"/>
    </source>
</evidence>
<name>A0A9D1DXA9_9FIRM</name>
<feature type="transmembrane region" description="Helical" evidence="6">
    <location>
        <begin position="231"/>
        <end position="258"/>
    </location>
</feature>
<evidence type="ECO:0000256" key="5">
    <source>
        <dbReference type="ARBA" id="ARBA00023136"/>
    </source>
</evidence>
<dbReference type="Proteomes" id="UP000824241">
    <property type="component" value="Unassembled WGS sequence"/>
</dbReference>
<organism evidence="8 9">
    <name type="scientific">Candidatus Faecivivens stercoravium</name>
    <dbReference type="NCBI Taxonomy" id="2840803"/>
    <lineage>
        <taxon>Bacteria</taxon>
        <taxon>Bacillati</taxon>
        <taxon>Bacillota</taxon>
        <taxon>Clostridia</taxon>
        <taxon>Eubacteriales</taxon>
        <taxon>Oscillospiraceae</taxon>
        <taxon>Oscillospiraceae incertae sedis</taxon>
        <taxon>Candidatus Faecivivens</taxon>
    </lineage>
</organism>
<evidence type="ECO:0000256" key="3">
    <source>
        <dbReference type="ARBA" id="ARBA00022692"/>
    </source>
</evidence>
<feature type="domain" description="ABC3 transporter permease C-terminal" evidence="7">
    <location>
        <begin position="65"/>
        <end position="184"/>
    </location>
</feature>
<dbReference type="InterPro" id="IPR003838">
    <property type="entry name" value="ABC3_permease_C"/>
</dbReference>
<proteinExistence type="predicted"/>
<reference evidence="8" key="2">
    <citation type="journal article" date="2021" name="PeerJ">
        <title>Extensive microbial diversity within the chicken gut microbiome revealed by metagenomics and culture.</title>
        <authorList>
            <person name="Gilroy R."/>
            <person name="Ravi A."/>
            <person name="Getino M."/>
            <person name="Pursley I."/>
            <person name="Horton D.L."/>
            <person name="Alikhan N.F."/>
            <person name="Baker D."/>
            <person name="Gharbi K."/>
            <person name="Hall N."/>
            <person name="Watson M."/>
            <person name="Adriaenssens E.M."/>
            <person name="Foster-Nyarko E."/>
            <person name="Jarju S."/>
            <person name="Secka A."/>
            <person name="Antonio M."/>
            <person name="Oren A."/>
            <person name="Chaudhuri R.R."/>
            <person name="La Ragione R."/>
            <person name="Hildebrand F."/>
            <person name="Pallen M.J."/>
        </authorList>
    </citation>
    <scope>NUCLEOTIDE SEQUENCE</scope>
    <source>
        <strain evidence="8">CHK189-12415</strain>
    </source>
</reference>
<feature type="transmembrane region" description="Helical" evidence="6">
    <location>
        <begin position="104"/>
        <end position="130"/>
    </location>
</feature>
<feature type="transmembrane region" description="Helical" evidence="6">
    <location>
        <begin position="150"/>
        <end position="180"/>
    </location>
</feature>
<dbReference type="EMBL" id="DVHA01000105">
    <property type="protein sequence ID" value="HIR60571.1"/>
    <property type="molecule type" value="Genomic_DNA"/>
</dbReference>
<accession>A0A9D1DXA9</accession>
<dbReference type="AlphaFoldDB" id="A0A9D1DXA9"/>
<dbReference type="InterPro" id="IPR052536">
    <property type="entry name" value="ABC-4_Integral_Memb_Prot"/>
</dbReference>
<dbReference type="GO" id="GO:0005886">
    <property type="term" value="C:plasma membrane"/>
    <property type="evidence" value="ECO:0007669"/>
    <property type="project" value="UniProtKB-SubCell"/>
</dbReference>
<evidence type="ECO:0000259" key="7">
    <source>
        <dbReference type="Pfam" id="PF02687"/>
    </source>
</evidence>
<comment type="subcellular location">
    <subcellularLocation>
        <location evidence="1">Cell membrane</location>
        <topology evidence="1">Multi-pass membrane protein</topology>
    </subcellularLocation>
</comment>